<name>A0A5C3KFE7_COPMA</name>
<evidence type="ECO:0000313" key="1">
    <source>
        <dbReference type="EMBL" id="TFK18547.1"/>
    </source>
</evidence>
<feature type="non-terminal residue" evidence="1">
    <location>
        <position position="1"/>
    </location>
</feature>
<proteinExistence type="predicted"/>
<accession>A0A5C3KFE7</accession>
<organism evidence="1 2">
    <name type="scientific">Coprinopsis marcescibilis</name>
    <name type="common">Agaric fungus</name>
    <name type="synonym">Psathyrella marcescibilis</name>
    <dbReference type="NCBI Taxonomy" id="230819"/>
    <lineage>
        <taxon>Eukaryota</taxon>
        <taxon>Fungi</taxon>
        <taxon>Dikarya</taxon>
        <taxon>Basidiomycota</taxon>
        <taxon>Agaricomycotina</taxon>
        <taxon>Agaricomycetes</taxon>
        <taxon>Agaricomycetidae</taxon>
        <taxon>Agaricales</taxon>
        <taxon>Agaricineae</taxon>
        <taxon>Psathyrellaceae</taxon>
        <taxon>Coprinopsis</taxon>
    </lineage>
</organism>
<sequence length="92" mass="10542">LIQMGTGHVGLKAYLFRVGKAGMARCEGCREEAETVTHFFFRCRNFVEARRIMRQEVGRRGEELRSILTKPGMWPAVFKFVNATGRFREGMG</sequence>
<keyword evidence="2" id="KW-1185">Reference proteome</keyword>
<feature type="non-terminal residue" evidence="1">
    <location>
        <position position="92"/>
    </location>
</feature>
<evidence type="ECO:0008006" key="3">
    <source>
        <dbReference type="Google" id="ProtNLM"/>
    </source>
</evidence>
<dbReference type="Proteomes" id="UP000307440">
    <property type="component" value="Unassembled WGS sequence"/>
</dbReference>
<dbReference type="AlphaFoldDB" id="A0A5C3KFE7"/>
<dbReference type="STRING" id="230819.A0A5C3KFE7"/>
<evidence type="ECO:0000313" key="2">
    <source>
        <dbReference type="Proteomes" id="UP000307440"/>
    </source>
</evidence>
<dbReference type="OrthoDB" id="3267074at2759"/>
<reference evidence="1 2" key="1">
    <citation type="journal article" date="2019" name="Nat. Ecol. Evol.">
        <title>Megaphylogeny resolves global patterns of mushroom evolution.</title>
        <authorList>
            <person name="Varga T."/>
            <person name="Krizsan K."/>
            <person name="Foldi C."/>
            <person name="Dima B."/>
            <person name="Sanchez-Garcia M."/>
            <person name="Sanchez-Ramirez S."/>
            <person name="Szollosi G.J."/>
            <person name="Szarkandi J.G."/>
            <person name="Papp V."/>
            <person name="Albert L."/>
            <person name="Andreopoulos W."/>
            <person name="Angelini C."/>
            <person name="Antonin V."/>
            <person name="Barry K.W."/>
            <person name="Bougher N.L."/>
            <person name="Buchanan P."/>
            <person name="Buyck B."/>
            <person name="Bense V."/>
            <person name="Catcheside P."/>
            <person name="Chovatia M."/>
            <person name="Cooper J."/>
            <person name="Damon W."/>
            <person name="Desjardin D."/>
            <person name="Finy P."/>
            <person name="Geml J."/>
            <person name="Haridas S."/>
            <person name="Hughes K."/>
            <person name="Justo A."/>
            <person name="Karasinski D."/>
            <person name="Kautmanova I."/>
            <person name="Kiss B."/>
            <person name="Kocsube S."/>
            <person name="Kotiranta H."/>
            <person name="LaButti K.M."/>
            <person name="Lechner B.E."/>
            <person name="Liimatainen K."/>
            <person name="Lipzen A."/>
            <person name="Lukacs Z."/>
            <person name="Mihaltcheva S."/>
            <person name="Morgado L.N."/>
            <person name="Niskanen T."/>
            <person name="Noordeloos M.E."/>
            <person name="Ohm R.A."/>
            <person name="Ortiz-Santana B."/>
            <person name="Ovrebo C."/>
            <person name="Racz N."/>
            <person name="Riley R."/>
            <person name="Savchenko A."/>
            <person name="Shiryaev A."/>
            <person name="Soop K."/>
            <person name="Spirin V."/>
            <person name="Szebenyi C."/>
            <person name="Tomsovsky M."/>
            <person name="Tulloss R.E."/>
            <person name="Uehling J."/>
            <person name="Grigoriev I.V."/>
            <person name="Vagvolgyi C."/>
            <person name="Papp T."/>
            <person name="Martin F.M."/>
            <person name="Miettinen O."/>
            <person name="Hibbett D.S."/>
            <person name="Nagy L.G."/>
        </authorList>
    </citation>
    <scope>NUCLEOTIDE SEQUENCE [LARGE SCALE GENOMIC DNA]</scope>
    <source>
        <strain evidence="1 2">CBS 121175</strain>
    </source>
</reference>
<gene>
    <name evidence="1" type="ORF">FA15DRAFT_555027</name>
</gene>
<dbReference type="EMBL" id="ML210393">
    <property type="protein sequence ID" value="TFK18547.1"/>
    <property type="molecule type" value="Genomic_DNA"/>
</dbReference>
<protein>
    <recommendedName>
        <fullName evidence="3">Reverse transcriptase zinc-binding domain-containing protein</fullName>
    </recommendedName>
</protein>